<keyword evidence="3" id="KW-1185">Reference proteome</keyword>
<keyword evidence="1" id="KW-0812">Transmembrane</keyword>
<evidence type="ECO:0008006" key="4">
    <source>
        <dbReference type="Google" id="ProtNLM"/>
    </source>
</evidence>
<feature type="transmembrane region" description="Helical" evidence="1">
    <location>
        <begin position="240"/>
        <end position="261"/>
    </location>
</feature>
<dbReference type="Proteomes" id="UP000623461">
    <property type="component" value="Unassembled WGS sequence"/>
</dbReference>
<comment type="caution">
    <text evidence="2">The sequence shown here is derived from an EMBL/GenBank/DDBJ whole genome shotgun (WGS) entry which is preliminary data.</text>
</comment>
<dbReference type="RefSeq" id="WP_030146474.1">
    <property type="nucleotide sequence ID" value="NZ_BMNZ01000001.1"/>
</dbReference>
<protein>
    <recommendedName>
        <fullName evidence="4">DUF2812 domain-containing protein</fullName>
    </recommendedName>
</protein>
<sequence>MPTSRYAYTDVTDRADLSSPYPEVVAAFEALGWRAAGRYTMEYPPQDTERIVSGYREPARSEFRAHLPDVATVLLAPDGTAAAFVSWFWDQPSVRLASMSADGTLVETARLWTRKPPWPRALRSGWAGMDLREEMERSSVPSRGRSVRAVALGDPGEITRPVVAGALVDAHLEHVAELSASPVVLEDVQDAISLRRKAFEHDLRVRKRVIRVLFALVLVVAAVLGLLSGLIPQTRRATDVWLVVELVVLVSAVVWAQGWLLRHVSYWRWIRPAYR</sequence>
<evidence type="ECO:0000313" key="2">
    <source>
        <dbReference type="EMBL" id="GGM81605.1"/>
    </source>
</evidence>
<name>A0ABQ2HIT6_9MICO</name>
<evidence type="ECO:0000256" key="1">
    <source>
        <dbReference type="SAM" id="Phobius"/>
    </source>
</evidence>
<accession>A0ABQ2HIT6</accession>
<keyword evidence="1" id="KW-0472">Membrane</keyword>
<organism evidence="2 3">
    <name type="scientific">Terrabacter tumescens</name>
    <dbReference type="NCBI Taxonomy" id="60443"/>
    <lineage>
        <taxon>Bacteria</taxon>
        <taxon>Bacillati</taxon>
        <taxon>Actinomycetota</taxon>
        <taxon>Actinomycetes</taxon>
        <taxon>Micrococcales</taxon>
        <taxon>Intrasporangiaceae</taxon>
        <taxon>Terrabacter</taxon>
    </lineage>
</organism>
<gene>
    <name evidence="2" type="ORF">GCM10009721_02550</name>
</gene>
<proteinExistence type="predicted"/>
<feature type="transmembrane region" description="Helical" evidence="1">
    <location>
        <begin position="209"/>
        <end position="228"/>
    </location>
</feature>
<evidence type="ECO:0000313" key="3">
    <source>
        <dbReference type="Proteomes" id="UP000623461"/>
    </source>
</evidence>
<reference evidence="3" key="1">
    <citation type="journal article" date="2019" name="Int. J. Syst. Evol. Microbiol.">
        <title>The Global Catalogue of Microorganisms (GCM) 10K type strain sequencing project: providing services to taxonomists for standard genome sequencing and annotation.</title>
        <authorList>
            <consortium name="The Broad Institute Genomics Platform"/>
            <consortium name="The Broad Institute Genome Sequencing Center for Infectious Disease"/>
            <person name="Wu L."/>
            <person name="Ma J."/>
        </authorList>
    </citation>
    <scope>NUCLEOTIDE SEQUENCE [LARGE SCALE GENOMIC DNA]</scope>
    <source>
        <strain evidence="3">JCM 1365</strain>
    </source>
</reference>
<dbReference type="EMBL" id="BMNZ01000001">
    <property type="protein sequence ID" value="GGM81605.1"/>
    <property type="molecule type" value="Genomic_DNA"/>
</dbReference>
<keyword evidence="1" id="KW-1133">Transmembrane helix</keyword>